<dbReference type="InterPro" id="IPR036690">
    <property type="entry name" value="Fdx_antiC-bd_sf"/>
</dbReference>
<evidence type="ECO:0000256" key="12">
    <source>
        <dbReference type="ARBA" id="ARBA00049255"/>
    </source>
</evidence>
<evidence type="ECO:0000313" key="16">
    <source>
        <dbReference type="EMBL" id="SVP91931.1"/>
    </source>
</evidence>
<dbReference type="SUPFAM" id="SSF54991">
    <property type="entry name" value="Anticodon-binding domain of PheRS"/>
    <property type="match status" value="1"/>
</dbReference>
<evidence type="ECO:0000256" key="13">
    <source>
        <dbReference type="SAM" id="SignalP"/>
    </source>
</evidence>
<protein>
    <recommendedName>
        <fullName evidence="3">phenylalanine--tRNA ligase</fullName>
        <ecNumber evidence="3">6.1.1.20</ecNumber>
    </recommendedName>
    <alternativeName>
        <fullName evidence="11">Phenylalanyl-tRNA synthetase</fullName>
    </alternativeName>
</protein>
<dbReference type="InterPro" id="IPR002319">
    <property type="entry name" value="Phenylalanyl-tRNA_Synthase"/>
</dbReference>
<dbReference type="InterPro" id="IPR006195">
    <property type="entry name" value="aa-tRNA-synth_II"/>
</dbReference>
<dbReference type="SMART" id="SM00896">
    <property type="entry name" value="FDX-ACB"/>
    <property type="match status" value="1"/>
</dbReference>
<dbReference type="GO" id="GO:0006432">
    <property type="term" value="P:phenylalanyl-tRNA aminoacylation"/>
    <property type="evidence" value="ECO:0007669"/>
    <property type="project" value="TreeGrafter"/>
</dbReference>
<accession>A0A3B0N6N7</accession>
<dbReference type="Pfam" id="PF03147">
    <property type="entry name" value="FDX-ACB"/>
    <property type="match status" value="1"/>
</dbReference>
<evidence type="ECO:0000256" key="1">
    <source>
        <dbReference type="ARBA" id="ARBA00004305"/>
    </source>
</evidence>
<dbReference type="PANTHER" id="PTHR11538:SF41">
    <property type="entry name" value="PHENYLALANINE--TRNA LIGASE, MITOCHONDRIAL"/>
    <property type="match status" value="1"/>
</dbReference>
<keyword evidence="7" id="KW-0648">Protein biosynthesis</keyword>
<dbReference type="AlphaFoldDB" id="A0A3B0N6N7"/>
<reference evidence="16" key="1">
    <citation type="submission" date="2018-07" db="EMBL/GenBank/DDBJ databases">
        <authorList>
            <person name="Quirk P.G."/>
            <person name="Krulwich T.A."/>
        </authorList>
    </citation>
    <scope>NUCLEOTIDE SEQUENCE</scope>
    <source>
        <strain evidence="16">Anand</strain>
    </source>
</reference>
<feature type="domain" description="FDX-ACB" evidence="15">
    <location>
        <begin position="429"/>
        <end position="520"/>
    </location>
</feature>
<evidence type="ECO:0000259" key="14">
    <source>
        <dbReference type="PROSITE" id="PS50862"/>
    </source>
</evidence>
<dbReference type="Gene3D" id="3.30.930.10">
    <property type="entry name" value="Bira Bifunctional Protein, Domain 2"/>
    <property type="match status" value="1"/>
</dbReference>
<evidence type="ECO:0000313" key="17">
    <source>
        <dbReference type="EMBL" id="SVP92207.1"/>
    </source>
</evidence>
<organism evidence="16">
    <name type="scientific">Theileria annulata</name>
    <dbReference type="NCBI Taxonomy" id="5874"/>
    <lineage>
        <taxon>Eukaryota</taxon>
        <taxon>Sar</taxon>
        <taxon>Alveolata</taxon>
        <taxon>Apicomplexa</taxon>
        <taxon>Aconoidasida</taxon>
        <taxon>Piroplasmida</taxon>
        <taxon>Theileriidae</taxon>
        <taxon>Theileria</taxon>
    </lineage>
</organism>
<evidence type="ECO:0000256" key="5">
    <source>
        <dbReference type="ARBA" id="ARBA00022741"/>
    </source>
</evidence>
<comment type="subcellular location">
    <subcellularLocation>
        <location evidence="1">Mitochondrion matrix</location>
    </subcellularLocation>
</comment>
<keyword evidence="5" id="KW-0547">Nucleotide-binding</keyword>
<dbReference type="GO" id="GO:0005759">
    <property type="term" value="C:mitochondrial matrix"/>
    <property type="evidence" value="ECO:0007669"/>
    <property type="project" value="UniProtKB-SubCell"/>
</dbReference>
<gene>
    <name evidence="16" type="ORF">TAT_000200600</name>
    <name evidence="17" type="ORF">TAV_000200900</name>
</gene>
<evidence type="ECO:0000256" key="3">
    <source>
        <dbReference type="ARBA" id="ARBA00012814"/>
    </source>
</evidence>
<keyword evidence="10 16" id="KW-0030">Aminoacyl-tRNA synthetase</keyword>
<evidence type="ECO:0000259" key="15">
    <source>
        <dbReference type="PROSITE" id="PS51447"/>
    </source>
</evidence>
<dbReference type="GO" id="GO:0005524">
    <property type="term" value="F:ATP binding"/>
    <property type="evidence" value="ECO:0007669"/>
    <property type="project" value="UniProtKB-KW"/>
</dbReference>
<dbReference type="InterPro" id="IPR005121">
    <property type="entry name" value="Fdx_antiC-bd"/>
</dbReference>
<evidence type="ECO:0000256" key="9">
    <source>
        <dbReference type="ARBA" id="ARBA00023128"/>
    </source>
</evidence>
<comment type="catalytic activity">
    <reaction evidence="12">
        <text>tRNA(Phe) + L-phenylalanine + ATP = L-phenylalanyl-tRNA(Phe) + AMP + diphosphate + H(+)</text>
        <dbReference type="Rhea" id="RHEA:19413"/>
        <dbReference type="Rhea" id="RHEA-COMP:9668"/>
        <dbReference type="Rhea" id="RHEA-COMP:9699"/>
        <dbReference type="ChEBI" id="CHEBI:15378"/>
        <dbReference type="ChEBI" id="CHEBI:30616"/>
        <dbReference type="ChEBI" id="CHEBI:33019"/>
        <dbReference type="ChEBI" id="CHEBI:58095"/>
        <dbReference type="ChEBI" id="CHEBI:78442"/>
        <dbReference type="ChEBI" id="CHEBI:78531"/>
        <dbReference type="ChEBI" id="CHEBI:456215"/>
        <dbReference type="EC" id="6.1.1.20"/>
    </reaction>
</comment>
<feature type="signal peptide" evidence="13">
    <location>
        <begin position="1"/>
        <end position="23"/>
    </location>
</feature>
<evidence type="ECO:0000256" key="2">
    <source>
        <dbReference type="ARBA" id="ARBA00008226"/>
    </source>
</evidence>
<dbReference type="GO" id="GO:0004826">
    <property type="term" value="F:phenylalanine-tRNA ligase activity"/>
    <property type="evidence" value="ECO:0007669"/>
    <property type="project" value="UniProtKB-EC"/>
</dbReference>
<feature type="domain" description="Aminoacyl-transfer RNA synthetases class-II family profile" evidence="14">
    <location>
        <begin position="239"/>
        <end position="423"/>
    </location>
</feature>
<evidence type="ECO:0000256" key="10">
    <source>
        <dbReference type="ARBA" id="ARBA00023146"/>
    </source>
</evidence>
<dbReference type="PANTHER" id="PTHR11538">
    <property type="entry name" value="PHENYLALANYL-TRNA SYNTHETASE"/>
    <property type="match status" value="1"/>
</dbReference>
<evidence type="ECO:0000256" key="4">
    <source>
        <dbReference type="ARBA" id="ARBA00022598"/>
    </source>
</evidence>
<dbReference type="EC" id="6.1.1.20" evidence="3"/>
<keyword evidence="4" id="KW-0436">Ligase</keyword>
<dbReference type="EMBL" id="UIVS01000002">
    <property type="protein sequence ID" value="SVP92207.1"/>
    <property type="molecule type" value="Genomic_DNA"/>
</dbReference>
<dbReference type="InterPro" id="IPR045864">
    <property type="entry name" value="aa-tRNA-synth_II/BPL/LPL"/>
</dbReference>
<keyword evidence="9" id="KW-0496">Mitochondrion</keyword>
<dbReference type="PROSITE" id="PS51447">
    <property type="entry name" value="FDX_ACB"/>
    <property type="match status" value="1"/>
</dbReference>
<evidence type="ECO:0000256" key="11">
    <source>
        <dbReference type="ARBA" id="ARBA00031194"/>
    </source>
</evidence>
<evidence type="ECO:0000256" key="6">
    <source>
        <dbReference type="ARBA" id="ARBA00022840"/>
    </source>
</evidence>
<name>A0A3B0N6N7_THEAN</name>
<comment type="similarity">
    <text evidence="2">Belongs to the class-II aminoacyl-tRNA synthetase family.</text>
</comment>
<keyword evidence="6" id="KW-0067">ATP-binding</keyword>
<dbReference type="EMBL" id="UIVT01000002">
    <property type="protein sequence ID" value="SVP91931.1"/>
    <property type="molecule type" value="Genomic_DNA"/>
</dbReference>
<dbReference type="Gene3D" id="3.30.70.380">
    <property type="entry name" value="Ferrodoxin-fold anticodon-binding domain"/>
    <property type="match status" value="1"/>
</dbReference>
<proteinExistence type="inferred from homology"/>
<dbReference type="GO" id="GO:0000049">
    <property type="term" value="F:tRNA binding"/>
    <property type="evidence" value="ECO:0007669"/>
    <property type="project" value="InterPro"/>
</dbReference>
<evidence type="ECO:0000256" key="8">
    <source>
        <dbReference type="ARBA" id="ARBA00022946"/>
    </source>
</evidence>
<dbReference type="PROSITE" id="PS50862">
    <property type="entry name" value="AA_TRNA_LIGASE_II"/>
    <property type="match status" value="1"/>
</dbReference>
<feature type="chain" id="PRO_5033367029" description="phenylalanine--tRNA ligase" evidence="13">
    <location>
        <begin position="24"/>
        <end position="520"/>
    </location>
</feature>
<keyword evidence="8" id="KW-0809">Transit peptide</keyword>
<dbReference type="Pfam" id="PF01409">
    <property type="entry name" value="tRNA-synt_2d"/>
    <property type="match status" value="1"/>
</dbReference>
<keyword evidence="13" id="KW-0732">Signal</keyword>
<dbReference type="SUPFAM" id="SSF55681">
    <property type="entry name" value="Class II aaRS and biotin synthetases"/>
    <property type="match status" value="1"/>
</dbReference>
<evidence type="ECO:0000256" key="7">
    <source>
        <dbReference type="ARBA" id="ARBA00022917"/>
    </source>
</evidence>
<sequence length="520" mass="61490">MCNMLNFWLTLSLLTLILHKLESLLFLSDTFLFDNKIMSGILAFRLYKGNNLPVSLNRCLFNTLISQRFKTNLYNTTNLQFNFNLNPKIPKHFEEKISKSLDTNTSNPLGIVAHLIRDFFNSYEDLVVSKRKFDYYPVQFEPVTISQNFDELQVPLDHVTRDPKDSYYLDEEYIKNFKDFKNKSYLDIIKEKNGVYDRDLIHYMADTFKHSTYKLLPTHTTSHITKLLRDGITEAIYSGQVFRRDEIDSQHYPVFHQMDGYLLFTREDIEQLRSLEEFKSDSTNEVIFRHLKRTLENLVSHLFKFVTIVSKNTTDSLKVNFSELEKYWDDEATFPFTFPSSEYYLKNDAQPTELLGCGVLKNIILENNFKDFGEEFVGGWAFGIGLERLTMVLCKISDIRQFWETDERFLKQYEHSFSEKKLPVFVKYSKNPPVVRDLSFYIPDSFDEEIFRSIIMEKGKGYVEDIQFVSTYFNEKISKKSLCYRVVYRAFEENLTNSFVNSIHEEAIKSLKDKLRLTIR</sequence>
<dbReference type="VEuPathDB" id="PiroplasmaDB:TA11685"/>